<accession>A0ACC1IE26</accession>
<comment type="caution">
    <text evidence="1">The sequence shown here is derived from an EMBL/GenBank/DDBJ whole genome shotgun (WGS) entry which is preliminary data.</text>
</comment>
<evidence type="ECO:0000313" key="1">
    <source>
        <dbReference type="EMBL" id="KAJ1891456.1"/>
    </source>
</evidence>
<sequence length="283" mass="31863">MKHVVAETKDYSVIVQLTALAPKYKCGPCKAIDTTLRSVSRGWKKQQNKGGKDGHQIVFASLDVEDGEELFRKMGIDNIPRFMIFPASQGPHKFDNASPREMKLNTKTSQPEGMAQKLGELFDVEFKPDIPADYLKYLTNGAVLIAAAYAVFLVYMNIDLKRLGRNIWAIATILFVLLMSSGFMWSRINKPPYMGQTRSGDVVLFAPTNNQQYGVETQIVAATYAVCALCIVALVRHVPRIPNVDQRNFVTFMFVIALIISFSYLNSVFRMKMPGYPYKMLLP</sequence>
<evidence type="ECO:0000313" key="2">
    <source>
        <dbReference type="Proteomes" id="UP001150581"/>
    </source>
</evidence>
<organism evidence="1 2">
    <name type="scientific">Kickxella alabastrina</name>
    <dbReference type="NCBI Taxonomy" id="61397"/>
    <lineage>
        <taxon>Eukaryota</taxon>
        <taxon>Fungi</taxon>
        <taxon>Fungi incertae sedis</taxon>
        <taxon>Zoopagomycota</taxon>
        <taxon>Kickxellomycotina</taxon>
        <taxon>Kickxellomycetes</taxon>
        <taxon>Kickxellales</taxon>
        <taxon>Kickxellaceae</taxon>
        <taxon>Kickxella</taxon>
    </lineage>
</organism>
<keyword evidence="1" id="KW-0808">Transferase</keyword>
<protein>
    <submittedName>
        <fullName evidence="1">Oligosaccharyl transferase subunit ost3/OST6</fullName>
    </submittedName>
</protein>
<keyword evidence="2" id="KW-1185">Reference proteome</keyword>
<gene>
    <name evidence="1" type="primary">OST3_1</name>
    <name evidence="1" type="ORF">LPJ66_006905</name>
</gene>
<proteinExistence type="predicted"/>
<reference evidence="1" key="1">
    <citation type="submission" date="2022-07" db="EMBL/GenBank/DDBJ databases">
        <title>Phylogenomic reconstructions and comparative analyses of Kickxellomycotina fungi.</title>
        <authorList>
            <person name="Reynolds N.K."/>
            <person name="Stajich J.E."/>
            <person name="Barry K."/>
            <person name="Grigoriev I.V."/>
            <person name="Crous P."/>
            <person name="Smith M.E."/>
        </authorList>
    </citation>
    <scope>NUCLEOTIDE SEQUENCE</scope>
    <source>
        <strain evidence="1">Benny 63K</strain>
    </source>
</reference>
<dbReference type="EMBL" id="JANBPG010001154">
    <property type="protein sequence ID" value="KAJ1891456.1"/>
    <property type="molecule type" value="Genomic_DNA"/>
</dbReference>
<name>A0ACC1IE26_9FUNG</name>
<dbReference type="Proteomes" id="UP001150581">
    <property type="component" value="Unassembled WGS sequence"/>
</dbReference>